<keyword evidence="4" id="KW-1185">Reference proteome</keyword>
<reference evidence="3 4" key="1">
    <citation type="journal article" date="2020" name="ISME J.">
        <title>Uncovering the hidden diversity of litter-decomposition mechanisms in mushroom-forming fungi.</title>
        <authorList>
            <person name="Floudas D."/>
            <person name="Bentzer J."/>
            <person name="Ahren D."/>
            <person name="Johansson T."/>
            <person name="Persson P."/>
            <person name="Tunlid A."/>
        </authorList>
    </citation>
    <scope>NUCLEOTIDE SEQUENCE [LARGE SCALE GENOMIC DNA]</scope>
    <source>
        <strain evidence="3 4">CBS 101986</strain>
    </source>
</reference>
<keyword evidence="2" id="KW-0812">Transmembrane</keyword>
<gene>
    <name evidence="3" type="ORF">D9619_007598</name>
</gene>
<sequence>MINASRPGRSRNSFMVTTLDIGISAVYLSFVLMDSHHISTGRWHFLIVPPTPKLPSNDLTPPYAGRLLLESIPTQFMTFLPGVVGFMYASREMCARRSLKHLDAENGLQNEDEGDDHDPSPLRWRS</sequence>
<feature type="transmembrane region" description="Helical" evidence="2">
    <location>
        <begin position="72"/>
        <end position="90"/>
    </location>
</feature>
<proteinExistence type="predicted"/>
<comment type="caution">
    <text evidence="3">The sequence shown here is derived from an EMBL/GenBank/DDBJ whole genome shotgun (WGS) entry which is preliminary data.</text>
</comment>
<keyword evidence="2" id="KW-0472">Membrane</keyword>
<name>A0A8H5EWT0_9AGAR</name>
<organism evidence="3 4">
    <name type="scientific">Psilocybe cf. subviscida</name>
    <dbReference type="NCBI Taxonomy" id="2480587"/>
    <lineage>
        <taxon>Eukaryota</taxon>
        <taxon>Fungi</taxon>
        <taxon>Dikarya</taxon>
        <taxon>Basidiomycota</taxon>
        <taxon>Agaricomycotina</taxon>
        <taxon>Agaricomycetes</taxon>
        <taxon>Agaricomycetidae</taxon>
        <taxon>Agaricales</taxon>
        <taxon>Agaricineae</taxon>
        <taxon>Strophariaceae</taxon>
        <taxon>Psilocybe</taxon>
    </lineage>
</organism>
<evidence type="ECO:0000256" key="2">
    <source>
        <dbReference type="SAM" id="Phobius"/>
    </source>
</evidence>
<protein>
    <submittedName>
        <fullName evidence="3">Uncharacterized protein</fullName>
    </submittedName>
</protein>
<dbReference type="Proteomes" id="UP000567179">
    <property type="component" value="Unassembled WGS sequence"/>
</dbReference>
<evidence type="ECO:0000313" key="4">
    <source>
        <dbReference type="Proteomes" id="UP000567179"/>
    </source>
</evidence>
<evidence type="ECO:0000256" key="1">
    <source>
        <dbReference type="SAM" id="MobiDB-lite"/>
    </source>
</evidence>
<dbReference type="AlphaFoldDB" id="A0A8H5EWT0"/>
<feature type="region of interest" description="Disordered" evidence="1">
    <location>
        <begin position="104"/>
        <end position="126"/>
    </location>
</feature>
<feature type="transmembrane region" description="Helical" evidence="2">
    <location>
        <begin position="12"/>
        <end position="33"/>
    </location>
</feature>
<dbReference type="EMBL" id="JAACJJ010000043">
    <property type="protein sequence ID" value="KAF5315490.1"/>
    <property type="molecule type" value="Genomic_DNA"/>
</dbReference>
<evidence type="ECO:0000313" key="3">
    <source>
        <dbReference type="EMBL" id="KAF5315490.1"/>
    </source>
</evidence>
<keyword evidence="2" id="KW-1133">Transmembrane helix</keyword>
<accession>A0A8H5EWT0</accession>